<evidence type="ECO:0000313" key="7">
    <source>
        <dbReference type="Proteomes" id="UP000518300"/>
    </source>
</evidence>
<dbReference type="GO" id="GO:0046872">
    <property type="term" value="F:metal ion binding"/>
    <property type="evidence" value="ECO:0007669"/>
    <property type="project" value="UniProtKB-KW"/>
</dbReference>
<keyword evidence="3" id="KW-0862">Zinc</keyword>
<evidence type="ECO:0000256" key="1">
    <source>
        <dbReference type="ARBA" id="ARBA00005495"/>
    </source>
</evidence>
<dbReference type="RefSeq" id="WP_169344822.1">
    <property type="nucleotide sequence ID" value="NZ_JABBJJ010000041.1"/>
</dbReference>
<feature type="domain" description="CENP-V/GFA" evidence="5">
    <location>
        <begin position="1"/>
        <end position="122"/>
    </location>
</feature>
<protein>
    <submittedName>
        <fullName evidence="6">GFA family protein</fullName>
    </submittedName>
</protein>
<dbReference type="EMBL" id="JABBJJ010000041">
    <property type="protein sequence ID" value="NMO15528.1"/>
    <property type="molecule type" value="Genomic_DNA"/>
</dbReference>
<proteinExistence type="inferred from homology"/>
<dbReference type="Gene3D" id="3.90.1590.10">
    <property type="entry name" value="glutathione-dependent formaldehyde- activating enzyme (gfa)"/>
    <property type="match status" value="1"/>
</dbReference>
<dbReference type="GO" id="GO:0016846">
    <property type="term" value="F:carbon-sulfur lyase activity"/>
    <property type="evidence" value="ECO:0007669"/>
    <property type="project" value="InterPro"/>
</dbReference>
<evidence type="ECO:0000256" key="4">
    <source>
        <dbReference type="ARBA" id="ARBA00023239"/>
    </source>
</evidence>
<organism evidence="6 7">
    <name type="scientific">Pyxidicoccus fallax</name>
    <dbReference type="NCBI Taxonomy" id="394095"/>
    <lineage>
        <taxon>Bacteria</taxon>
        <taxon>Pseudomonadati</taxon>
        <taxon>Myxococcota</taxon>
        <taxon>Myxococcia</taxon>
        <taxon>Myxococcales</taxon>
        <taxon>Cystobacterineae</taxon>
        <taxon>Myxococcaceae</taxon>
        <taxon>Pyxidicoccus</taxon>
    </lineage>
</organism>
<accession>A0A848LH17</accession>
<name>A0A848LH17_9BACT</name>
<dbReference type="PANTHER" id="PTHR33337">
    <property type="entry name" value="GFA DOMAIN-CONTAINING PROTEIN"/>
    <property type="match status" value="1"/>
</dbReference>
<dbReference type="InterPro" id="IPR006913">
    <property type="entry name" value="CENP-V/GFA"/>
</dbReference>
<keyword evidence="2" id="KW-0479">Metal-binding</keyword>
<dbReference type="PROSITE" id="PS51891">
    <property type="entry name" value="CENP_V_GFA"/>
    <property type="match status" value="1"/>
</dbReference>
<dbReference type="PANTHER" id="PTHR33337:SF40">
    <property type="entry name" value="CENP-V_GFA DOMAIN-CONTAINING PROTEIN-RELATED"/>
    <property type="match status" value="1"/>
</dbReference>
<evidence type="ECO:0000259" key="5">
    <source>
        <dbReference type="PROSITE" id="PS51891"/>
    </source>
</evidence>
<dbReference type="SUPFAM" id="SSF51316">
    <property type="entry name" value="Mss4-like"/>
    <property type="match status" value="1"/>
</dbReference>
<comment type="similarity">
    <text evidence="1">Belongs to the Gfa family.</text>
</comment>
<sequence>MTTTVGCLCGAVKLELSGAPVAHFYCHCDDCQRVHGTAYVPAVMYRASQVRLIAGEPVLWALKTTVRATCRECGTRVYAEPPGMGVRSLPASLLPEGMFQPTFHMQCQHALLPARDALPHYKGFPAMFGGADDLMSW</sequence>
<comment type="caution">
    <text evidence="6">The sequence shown here is derived from an EMBL/GenBank/DDBJ whole genome shotgun (WGS) entry which is preliminary data.</text>
</comment>
<dbReference type="Proteomes" id="UP000518300">
    <property type="component" value="Unassembled WGS sequence"/>
</dbReference>
<dbReference type="InterPro" id="IPR011057">
    <property type="entry name" value="Mss4-like_sf"/>
</dbReference>
<keyword evidence="4" id="KW-0456">Lyase</keyword>
<dbReference type="Pfam" id="PF04828">
    <property type="entry name" value="GFA"/>
    <property type="match status" value="1"/>
</dbReference>
<evidence type="ECO:0000256" key="3">
    <source>
        <dbReference type="ARBA" id="ARBA00022833"/>
    </source>
</evidence>
<gene>
    <name evidence="6" type="ORF">HG543_11790</name>
</gene>
<reference evidence="6 7" key="1">
    <citation type="submission" date="2020-04" db="EMBL/GenBank/DDBJ databases">
        <title>Draft genome of Pyxidicoccus fallax type strain.</title>
        <authorList>
            <person name="Whitworth D.E."/>
        </authorList>
    </citation>
    <scope>NUCLEOTIDE SEQUENCE [LARGE SCALE GENOMIC DNA]</scope>
    <source>
        <strain evidence="6 7">DSM 14698</strain>
    </source>
</reference>
<keyword evidence="7" id="KW-1185">Reference proteome</keyword>
<dbReference type="AlphaFoldDB" id="A0A848LH17"/>
<evidence type="ECO:0000256" key="2">
    <source>
        <dbReference type="ARBA" id="ARBA00022723"/>
    </source>
</evidence>
<evidence type="ECO:0000313" key="6">
    <source>
        <dbReference type="EMBL" id="NMO15528.1"/>
    </source>
</evidence>